<evidence type="ECO:0000313" key="1">
    <source>
        <dbReference type="EMBL" id="KIH59367.1"/>
    </source>
</evidence>
<dbReference type="Proteomes" id="UP000054047">
    <property type="component" value="Unassembled WGS sequence"/>
</dbReference>
<dbReference type="EMBL" id="KN732039">
    <property type="protein sequence ID" value="KIH59367.1"/>
    <property type="molecule type" value="Genomic_DNA"/>
</dbReference>
<name>A0A0C2DAN2_9BILA</name>
<accession>A0A0C2DAN2</accession>
<gene>
    <name evidence="1" type="ORF">ANCDUO_10407</name>
</gene>
<keyword evidence="2" id="KW-1185">Reference proteome</keyword>
<sequence>MLEQSRMDVRFHLEGTPYVADDTIGTGAYGVVCKAKHLAIVKSDYARQQAGIKCDSTGDKEKKDFKK</sequence>
<proteinExistence type="predicted"/>
<dbReference type="OrthoDB" id="192887at2759"/>
<dbReference type="AlphaFoldDB" id="A0A0C2DAN2"/>
<evidence type="ECO:0000313" key="2">
    <source>
        <dbReference type="Proteomes" id="UP000054047"/>
    </source>
</evidence>
<organism evidence="1 2">
    <name type="scientific">Ancylostoma duodenale</name>
    <dbReference type="NCBI Taxonomy" id="51022"/>
    <lineage>
        <taxon>Eukaryota</taxon>
        <taxon>Metazoa</taxon>
        <taxon>Ecdysozoa</taxon>
        <taxon>Nematoda</taxon>
        <taxon>Chromadorea</taxon>
        <taxon>Rhabditida</taxon>
        <taxon>Rhabditina</taxon>
        <taxon>Rhabditomorpha</taxon>
        <taxon>Strongyloidea</taxon>
        <taxon>Ancylostomatidae</taxon>
        <taxon>Ancylostomatinae</taxon>
        <taxon>Ancylostoma</taxon>
    </lineage>
</organism>
<protein>
    <recommendedName>
        <fullName evidence="3">Protein kinase domain-containing protein</fullName>
    </recommendedName>
</protein>
<reference evidence="1 2" key="1">
    <citation type="submission" date="2013-12" db="EMBL/GenBank/DDBJ databases">
        <title>Draft genome of the parsitic nematode Ancylostoma duodenale.</title>
        <authorList>
            <person name="Mitreva M."/>
        </authorList>
    </citation>
    <scope>NUCLEOTIDE SEQUENCE [LARGE SCALE GENOMIC DNA]</scope>
    <source>
        <strain evidence="1 2">Zhejiang</strain>
    </source>
</reference>
<feature type="non-terminal residue" evidence="1">
    <location>
        <position position="1"/>
    </location>
</feature>
<dbReference type="Gene3D" id="3.30.200.20">
    <property type="entry name" value="Phosphorylase Kinase, domain 1"/>
    <property type="match status" value="1"/>
</dbReference>
<evidence type="ECO:0008006" key="3">
    <source>
        <dbReference type="Google" id="ProtNLM"/>
    </source>
</evidence>